<reference evidence="3" key="1">
    <citation type="journal article" date="2019" name="Int. J. Syst. Evol. Microbiol.">
        <title>The Global Catalogue of Microorganisms (GCM) 10K type strain sequencing project: providing services to taxonomists for standard genome sequencing and annotation.</title>
        <authorList>
            <consortium name="The Broad Institute Genomics Platform"/>
            <consortium name="The Broad Institute Genome Sequencing Center for Infectious Disease"/>
            <person name="Wu L."/>
            <person name="Ma J."/>
        </authorList>
    </citation>
    <scope>NUCLEOTIDE SEQUENCE [LARGE SCALE GENOMIC DNA]</scope>
    <source>
        <strain evidence="3">JCM 6238</strain>
    </source>
</reference>
<dbReference type="InterPro" id="IPR021214">
    <property type="entry name" value="DUF2568"/>
</dbReference>
<feature type="transmembrane region" description="Helical" evidence="1">
    <location>
        <begin position="116"/>
        <end position="135"/>
    </location>
</feature>
<dbReference type="Pfam" id="PF10823">
    <property type="entry name" value="DUF2568"/>
    <property type="match status" value="1"/>
</dbReference>
<evidence type="ECO:0008006" key="4">
    <source>
        <dbReference type="Google" id="ProtNLM"/>
    </source>
</evidence>
<comment type="caution">
    <text evidence="2">The sequence shown here is derived from an EMBL/GenBank/DDBJ whole genome shotgun (WGS) entry which is preliminary data.</text>
</comment>
<feature type="transmembrane region" description="Helical" evidence="1">
    <location>
        <begin position="29"/>
        <end position="53"/>
    </location>
</feature>
<feature type="transmembrane region" description="Helical" evidence="1">
    <location>
        <begin position="92"/>
        <end position="110"/>
    </location>
</feature>
<organism evidence="2 3">
    <name type="scientific">Glycomyces rutgersensis</name>
    <dbReference type="NCBI Taxonomy" id="58115"/>
    <lineage>
        <taxon>Bacteria</taxon>
        <taxon>Bacillati</taxon>
        <taxon>Actinomycetota</taxon>
        <taxon>Actinomycetes</taxon>
        <taxon>Glycomycetales</taxon>
        <taxon>Glycomycetaceae</taxon>
        <taxon>Glycomyces</taxon>
    </lineage>
</organism>
<feature type="transmembrane region" description="Helical" evidence="1">
    <location>
        <begin position="59"/>
        <end position="80"/>
    </location>
</feature>
<proteinExistence type="predicted"/>
<dbReference type="Proteomes" id="UP001501584">
    <property type="component" value="Unassembled WGS sequence"/>
</dbReference>
<protein>
    <recommendedName>
        <fullName evidence="4">DUF2568 domain-containing protein</fullName>
    </recommendedName>
</protein>
<sequence>MPERETPSANGAAPAEAEWARYAGPLRTLVMLNALLAFVIEMAMLGFVAWWALALDLAWWARILVAVVTVGALVFVWGSFASPKARIPLPTGGTVAVKAAAFAAGALALWGLGFPLAAVAFAVLAAANTAVVTYVRTRPAV</sequence>
<keyword evidence="1" id="KW-0812">Transmembrane</keyword>
<dbReference type="RefSeq" id="WP_310285674.1">
    <property type="nucleotide sequence ID" value="NZ_BAAASX010000002.1"/>
</dbReference>
<accession>A0ABP5S546</accession>
<evidence type="ECO:0000313" key="3">
    <source>
        <dbReference type="Proteomes" id="UP001501584"/>
    </source>
</evidence>
<name>A0ABP5S546_9ACTN</name>
<gene>
    <name evidence="2" type="ORF">GCM10010403_12020</name>
</gene>
<evidence type="ECO:0000313" key="2">
    <source>
        <dbReference type="EMBL" id="GAA2323525.1"/>
    </source>
</evidence>
<dbReference type="EMBL" id="BAAASX010000002">
    <property type="protein sequence ID" value="GAA2323525.1"/>
    <property type="molecule type" value="Genomic_DNA"/>
</dbReference>
<keyword evidence="1" id="KW-0472">Membrane</keyword>
<evidence type="ECO:0000256" key="1">
    <source>
        <dbReference type="SAM" id="Phobius"/>
    </source>
</evidence>
<keyword evidence="1" id="KW-1133">Transmembrane helix</keyword>
<keyword evidence="3" id="KW-1185">Reference proteome</keyword>